<feature type="domain" description="SLH" evidence="2">
    <location>
        <begin position="49"/>
        <end position="108"/>
    </location>
</feature>
<dbReference type="Proteomes" id="UP001367922">
    <property type="component" value="Unassembled WGS sequence"/>
</dbReference>
<dbReference type="RefSeq" id="WP_336482567.1">
    <property type="nucleotide sequence ID" value="NZ_JBAWSV010000004.1"/>
</dbReference>
<feature type="domain" description="SLH" evidence="2">
    <location>
        <begin position="225"/>
        <end position="288"/>
    </location>
</feature>
<feature type="domain" description="SLH" evidence="2">
    <location>
        <begin position="109"/>
        <end position="173"/>
    </location>
</feature>
<evidence type="ECO:0000313" key="4">
    <source>
        <dbReference type="Proteomes" id="UP001367922"/>
    </source>
</evidence>
<dbReference type="Pfam" id="PF00395">
    <property type="entry name" value="SLH"/>
    <property type="match status" value="6"/>
</dbReference>
<gene>
    <name evidence="3" type="ORF">WAX78_12285</name>
</gene>
<keyword evidence="4" id="KW-1185">Reference proteome</keyword>
<dbReference type="PANTHER" id="PTHR43308:SF1">
    <property type="entry name" value="OUTER MEMBRANE PROTEIN ALPHA"/>
    <property type="match status" value="1"/>
</dbReference>
<protein>
    <submittedName>
        <fullName evidence="3">S-layer homology domain-containing protein</fullName>
    </submittedName>
</protein>
<comment type="caution">
    <text evidence="3">The sequence shown here is derived from an EMBL/GenBank/DDBJ whole genome shotgun (WGS) entry which is preliminary data.</text>
</comment>
<evidence type="ECO:0000313" key="3">
    <source>
        <dbReference type="EMBL" id="MEI4830232.1"/>
    </source>
</evidence>
<keyword evidence="1" id="KW-0732">Signal</keyword>
<dbReference type="PANTHER" id="PTHR43308">
    <property type="entry name" value="OUTER MEMBRANE PROTEIN ALPHA-RELATED"/>
    <property type="match status" value="1"/>
</dbReference>
<organism evidence="3 4">
    <name type="scientific">Bacillus yunxiaonensis</name>
    <dbReference type="NCBI Taxonomy" id="3127665"/>
    <lineage>
        <taxon>Bacteria</taxon>
        <taxon>Bacillati</taxon>
        <taxon>Bacillota</taxon>
        <taxon>Bacilli</taxon>
        <taxon>Bacillales</taxon>
        <taxon>Bacillaceae</taxon>
        <taxon>Bacillus</taxon>
    </lineage>
</organism>
<reference evidence="3 4" key="1">
    <citation type="submission" date="2024-01" db="EMBL/GenBank/DDBJ databases">
        <title>Seven novel Bacillus-like species.</title>
        <authorList>
            <person name="Liu G."/>
        </authorList>
    </citation>
    <scope>NUCLEOTIDE SEQUENCE [LARGE SCALE GENOMIC DNA]</scope>
    <source>
        <strain evidence="3 4">FJAT-53711</strain>
    </source>
</reference>
<sequence length="1217" mass="137058">MRKKIKKRFQSSFIVLLFLSLLFNSVPIYAIGDNVNTATKPSVSTIDNNEIVFRDIPTTHWAYKEIKLLKELKIVSGKDGEIFGPEDRLTREQFLTMIVLQQSYDFINGKQTFKDVPTNRWSNKYIETALKQGLITKEEYGANFQPEKEITREEMAIILAKVLKLAEVNEEVPFQDKNDFSKNPKLIAALVKAKIIAGYPDGTFKPKQSLARAEAAAVVVRVIEYENVFDDVPKNHWAYKEIKRLNELKIISGKGNRIFGPEDRLTREQFLTMIVRQQKYKLVEGKETFQDVPVNKWSNVYIETALKESIIDQKDYGVTFNPEQEITREEMALITAKVLKLTEVNEEVSFQDKDQFSKNIKLIAALVKAKIITGYPDGTFKPKQSLARAEAAAVVSKAIDYKKDEPTTGGGGGTTQPEKEKDKADVVYKKNVYEIAEKYMKDIKKIQDDTLVFKNEAATLQPLKVGNILILPSTKEFPMGLAVKITSITAGDNGSKSVKVVTPEASEVVEKLDVKGSMDVTPENATPVFLAEGVTLTNQQPLVKKQSFSYPMEDILKKNLEPAGNTLQLLKSNLDPKAEFSMKLDVKLKQKDLIGGKSDYGDSVLGVEGEIKISDVHIEYEDVNNLSDLKYIMEMKIEKSLKTSIKYENCKGTGKSCEDVIDDEWRELLTKPYEEWKDQVEKKKLKIRGLNEPLFVFHVQNPTNPIFGALIEGYLVVKADLTIGVEVGVKEVDSYRIGYEKGKEIRKHENDGLKFEGSGNAKIEGNLGIGAKGGLTIANLILVGAFIEGGAQIEGEIRESGIADLKLDQLDELDVLQNGRAGFCGKISLALYAKAGLEASLIIYKDAKLNIELLGKVEPFGGWNSCEKTTLQANKQNLRLEEGEQGNLKVFKKEFDDDQLQLQTKELSKKEEIRVTSKDNNLVGVKKEGANDFSVRVKPNAKENQKVNLVFELVDDGEVKKEIEVPVYIVKPTKLRVSPEKAFVMKKQKEPLNIELVIPVPKEIIQKQKEAGRPIDDYYHKKISDSNLVSYKSLKDFVAVNKTGEITVKDDAKLGDTTEVQVQYKDLHGKVSVQVSGSEEDKNAISGLSLESAKQLILDAEKHADYILRAAISSQEEESFGDLQKQLSKYYEPTFTEKQFEKAYKYNRQWILDPYYLYPVTNVYHTDAIQTFSNVAETPSTLSVKVSVPIKEDPTQSFTYNYDLVKKDGSWYLENIK</sequence>
<feature type="domain" description="SLH" evidence="2">
    <location>
        <begin position="289"/>
        <end position="345"/>
    </location>
</feature>
<dbReference type="EMBL" id="JBAWSV010000004">
    <property type="protein sequence ID" value="MEI4830232.1"/>
    <property type="molecule type" value="Genomic_DNA"/>
</dbReference>
<dbReference type="InterPro" id="IPR001119">
    <property type="entry name" value="SLH_dom"/>
</dbReference>
<evidence type="ECO:0000259" key="2">
    <source>
        <dbReference type="PROSITE" id="PS51272"/>
    </source>
</evidence>
<evidence type="ECO:0000256" key="1">
    <source>
        <dbReference type="ARBA" id="ARBA00022729"/>
    </source>
</evidence>
<accession>A0ABU8FYH0</accession>
<dbReference type="PROSITE" id="PS51272">
    <property type="entry name" value="SLH"/>
    <property type="match status" value="5"/>
</dbReference>
<dbReference type="InterPro" id="IPR051465">
    <property type="entry name" value="Cell_Envelope_Struct_Comp"/>
</dbReference>
<name>A0ABU8FYH0_9BACI</name>
<feature type="domain" description="SLH" evidence="2">
    <location>
        <begin position="346"/>
        <end position="409"/>
    </location>
</feature>
<proteinExistence type="predicted"/>